<evidence type="ECO:0000259" key="6">
    <source>
        <dbReference type="PROSITE" id="PS50405"/>
    </source>
</evidence>
<organism evidence="7 8">
    <name type="scientific">Cudoniella acicularis</name>
    <dbReference type="NCBI Taxonomy" id="354080"/>
    <lineage>
        <taxon>Eukaryota</taxon>
        <taxon>Fungi</taxon>
        <taxon>Dikarya</taxon>
        <taxon>Ascomycota</taxon>
        <taxon>Pezizomycotina</taxon>
        <taxon>Leotiomycetes</taxon>
        <taxon>Helotiales</taxon>
        <taxon>Tricladiaceae</taxon>
        <taxon>Cudoniella</taxon>
    </lineage>
</organism>
<name>A0A8H4W3Y6_9HELO</name>
<evidence type="ECO:0000256" key="3">
    <source>
        <dbReference type="ARBA" id="ARBA00047960"/>
    </source>
</evidence>
<comment type="catalytic activity">
    <reaction evidence="3">
        <text>RX + glutathione = an S-substituted glutathione + a halide anion + H(+)</text>
        <dbReference type="Rhea" id="RHEA:16437"/>
        <dbReference type="ChEBI" id="CHEBI:15378"/>
        <dbReference type="ChEBI" id="CHEBI:16042"/>
        <dbReference type="ChEBI" id="CHEBI:17792"/>
        <dbReference type="ChEBI" id="CHEBI:57925"/>
        <dbReference type="ChEBI" id="CHEBI:90779"/>
        <dbReference type="EC" id="2.5.1.18"/>
    </reaction>
</comment>
<dbReference type="GO" id="GO:0005737">
    <property type="term" value="C:cytoplasm"/>
    <property type="evidence" value="ECO:0007669"/>
    <property type="project" value="TreeGrafter"/>
</dbReference>
<comment type="caution">
    <text evidence="7">The sequence shown here is derived from an EMBL/GenBank/DDBJ whole genome shotgun (WGS) entry which is preliminary data.</text>
</comment>
<feature type="region of interest" description="Disordered" evidence="4">
    <location>
        <begin position="315"/>
        <end position="360"/>
    </location>
</feature>
<dbReference type="Proteomes" id="UP000566819">
    <property type="component" value="Unassembled WGS sequence"/>
</dbReference>
<dbReference type="Pfam" id="PF00043">
    <property type="entry name" value="GST_C"/>
    <property type="match status" value="1"/>
</dbReference>
<dbReference type="SUPFAM" id="SSF47616">
    <property type="entry name" value="GST C-terminal domain-like"/>
    <property type="match status" value="1"/>
</dbReference>
<dbReference type="InterPro" id="IPR036249">
    <property type="entry name" value="Thioredoxin-like_sf"/>
</dbReference>
<dbReference type="SFLD" id="SFLDS00019">
    <property type="entry name" value="Glutathione_Transferase_(cytos"/>
    <property type="match status" value="1"/>
</dbReference>
<dbReference type="PROSITE" id="PS50405">
    <property type="entry name" value="GST_CTER"/>
    <property type="match status" value="1"/>
</dbReference>
<evidence type="ECO:0000313" key="8">
    <source>
        <dbReference type="Proteomes" id="UP000566819"/>
    </source>
</evidence>
<dbReference type="InterPro" id="IPR010987">
    <property type="entry name" value="Glutathione-S-Trfase_C-like"/>
</dbReference>
<reference evidence="7 8" key="1">
    <citation type="submission" date="2020-03" db="EMBL/GenBank/DDBJ databases">
        <title>Draft Genome Sequence of Cudoniella acicularis.</title>
        <authorList>
            <person name="Buettner E."/>
            <person name="Kellner H."/>
        </authorList>
    </citation>
    <scope>NUCLEOTIDE SEQUENCE [LARGE SCALE GENOMIC DNA]</scope>
    <source>
        <strain evidence="7 8">DSM 108380</strain>
    </source>
</reference>
<feature type="domain" description="GST C-terminal" evidence="6">
    <location>
        <begin position="125"/>
        <end position="260"/>
    </location>
</feature>
<dbReference type="PANTHER" id="PTHR43900:SF3">
    <property type="entry name" value="GLUTATHIONE S-TRANSFERASE RHO"/>
    <property type="match status" value="1"/>
</dbReference>
<dbReference type="InterPro" id="IPR036282">
    <property type="entry name" value="Glutathione-S-Trfase_C_sf"/>
</dbReference>
<evidence type="ECO:0000256" key="2">
    <source>
        <dbReference type="ARBA" id="ARBA00022679"/>
    </source>
</evidence>
<evidence type="ECO:0000313" key="7">
    <source>
        <dbReference type="EMBL" id="KAF4630089.1"/>
    </source>
</evidence>
<dbReference type="InterPro" id="IPR004046">
    <property type="entry name" value="GST_C"/>
</dbReference>
<dbReference type="InterPro" id="IPR004045">
    <property type="entry name" value="Glutathione_S-Trfase_N"/>
</dbReference>
<dbReference type="GO" id="GO:0004364">
    <property type="term" value="F:glutathione transferase activity"/>
    <property type="evidence" value="ECO:0007669"/>
    <property type="project" value="UniProtKB-EC"/>
</dbReference>
<dbReference type="Pfam" id="PF13417">
    <property type="entry name" value="GST_N_3"/>
    <property type="match status" value="1"/>
</dbReference>
<dbReference type="SUPFAM" id="SSF52833">
    <property type="entry name" value="Thioredoxin-like"/>
    <property type="match status" value="1"/>
</dbReference>
<dbReference type="Gene3D" id="1.20.1050.10">
    <property type="match status" value="1"/>
</dbReference>
<accession>A0A8H4W3Y6</accession>
<protein>
    <recommendedName>
        <fullName evidence="1">glutathione transferase</fullName>
        <ecNumber evidence="1">2.5.1.18</ecNumber>
    </recommendedName>
</protein>
<feature type="compositionally biased region" description="Basic and acidic residues" evidence="4">
    <location>
        <begin position="315"/>
        <end position="346"/>
    </location>
</feature>
<dbReference type="GO" id="GO:0043295">
    <property type="term" value="F:glutathione binding"/>
    <property type="evidence" value="ECO:0007669"/>
    <property type="project" value="TreeGrafter"/>
</dbReference>
<evidence type="ECO:0000259" key="5">
    <source>
        <dbReference type="PROSITE" id="PS50404"/>
    </source>
</evidence>
<sequence>MSRLTNSPGFASKLLYSSKMPAFTLYGSRGSTNTDRVRLTLAEGGFTDYELVLLNLQKGEQKVGDPFLLEDDAASPCSTEHKKRHPWGKIPVITSAEGFTLYESRAICKYLATKYSFPLLPPDSDVEAAALFDQAQCVEVLYFAEPAGRIAFEKFAKRFMGLPPDDAVVSDALRSVEMFFDVAERLLHHKDYMAGNDFTLVDIYYIPLIQRLFACGYGDIIVSREAVSAWWDRCVNRPAIQRMLAADKEAAVAAKQDGPLFRQWISLHRTSRLVELRRKKREWNTRLKCEDILGGSDGDNVATTASTAVCTTRHDDTRRWRERPPEHMTRHNGGHDDGEHNSEHNDGGNGHHRAYQARQRSTKGRPLSLFACLCLLQQQAAKLARACLKPIQAKDQSIDSLSHKGSNREIKARGRSITSLTFASRRTLTLSLLSTVILATRAVYKASRYSSKRFRSIRRRVAGYNGSRRIGAARL</sequence>
<evidence type="ECO:0000256" key="1">
    <source>
        <dbReference type="ARBA" id="ARBA00012452"/>
    </source>
</evidence>
<dbReference type="SFLD" id="SFLDG00358">
    <property type="entry name" value="Main_(cytGST)"/>
    <property type="match status" value="1"/>
</dbReference>
<proteinExistence type="predicted"/>
<dbReference type="PANTHER" id="PTHR43900">
    <property type="entry name" value="GLUTATHIONE S-TRANSFERASE RHO"/>
    <property type="match status" value="1"/>
</dbReference>
<gene>
    <name evidence="7" type="ORF">G7Y89_g8052</name>
</gene>
<keyword evidence="8" id="KW-1185">Reference proteome</keyword>
<keyword evidence="2" id="KW-0808">Transferase</keyword>
<dbReference type="OrthoDB" id="249703at2759"/>
<evidence type="ECO:0000256" key="4">
    <source>
        <dbReference type="SAM" id="MobiDB-lite"/>
    </source>
</evidence>
<dbReference type="Gene3D" id="3.40.30.10">
    <property type="entry name" value="Glutaredoxin"/>
    <property type="match status" value="1"/>
</dbReference>
<dbReference type="InterPro" id="IPR040079">
    <property type="entry name" value="Glutathione_S-Trfase"/>
</dbReference>
<dbReference type="EC" id="2.5.1.18" evidence="1"/>
<feature type="domain" description="GST N-terminal" evidence="5">
    <location>
        <begin position="21"/>
        <end position="119"/>
    </location>
</feature>
<feature type="compositionally biased region" description="Basic residues" evidence="4">
    <location>
        <begin position="350"/>
        <end position="360"/>
    </location>
</feature>
<dbReference type="EMBL" id="JAAMPI010000591">
    <property type="protein sequence ID" value="KAF4630089.1"/>
    <property type="molecule type" value="Genomic_DNA"/>
</dbReference>
<dbReference type="AlphaFoldDB" id="A0A8H4W3Y6"/>
<dbReference type="PROSITE" id="PS50404">
    <property type="entry name" value="GST_NTER"/>
    <property type="match status" value="1"/>
</dbReference>
<dbReference type="GO" id="GO:0006749">
    <property type="term" value="P:glutathione metabolic process"/>
    <property type="evidence" value="ECO:0007669"/>
    <property type="project" value="TreeGrafter"/>
</dbReference>